<dbReference type="InterPro" id="IPR011660">
    <property type="entry name" value="VapB-like"/>
</dbReference>
<keyword evidence="3" id="KW-1185">Reference proteome</keyword>
<dbReference type="RefSeq" id="WP_367921291.1">
    <property type="nucleotide sequence ID" value="NZ_BAABAC010000041.1"/>
</dbReference>
<dbReference type="EMBL" id="JBHTLX010000002">
    <property type="protein sequence ID" value="MFD1246266.1"/>
    <property type="molecule type" value="Genomic_DNA"/>
</dbReference>
<dbReference type="Pfam" id="PF07704">
    <property type="entry name" value="PSK_trans_fac"/>
    <property type="match status" value="1"/>
</dbReference>
<comment type="caution">
    <text evidence="2">The sequence shown here is derived from an EMBL/GenBank/DDBJ whole genome shotgun (WGS) entry which is preliminary data.</text>
</comment>
<sequence>MSLNIKNPHVHELARQAARVTGKTQTGAIEEALERLLAAYGADPVEADRLRRAEKLRAIAIRWEDLPEIEGDDRIRSVEDLYDPETGLPR</sequence>
<protein>
    <submittedName>
        <fullName evidence="2">Type II toxin-antitoxin system VapB family antitoxin</fullName>
    </submittedName>
</protein>
<accession>A0ABW3VU70</accession>
<gene>
    <name evidence="2" type="ORF">ACFQ3F_00555</name>
</gene>
<organism evidence="2 3">
    <name type="scientific">Nocardioides ginsengisoli</name>
    <dbReference type="NCBI Taxonomy" id="363868"/>
    <lineage>
        <taxon>Bacteria</taxon>
        <taxon>Bacillati</taxon>
        <taxon>Actinomycetota</taxon>
        <taxon>Actinomycetes</taxon>
        <taxon>Propionibacteriales</taxon>
        <taxon>Nocardioidaceae</taxon>
        <taxon>Nocardioides</taxon>
    </lineage>
</organism>
<reference evidence="3" key="1">
    <citation type="journal article" date="2019" name="Int. J. Syst. Evol. Microbiol.">
        <title>The Global Catalogue of Microorganisms (GCM) 10K type strain sequencing project: providing services to taxonomists for standard genome sequencing and annotation.</title>
        <authorList>
            <consortium name="The Broad Institute Genomics Platform"/>
            <consortium name="The Broad Institute Genome Sequencing Center for Infectious Disease"/>
            <person name="Wu L."/>
            <person name="Ma J."/>
        </authorList>
    </citation>
    <scope>NUCLEOTIDE SEQUENCE [LARGE SCALE GENOMIC DNA]</scope>
    <source>
        <strain evidence="3">CCUG 52478</strain>
    </source>
</reference>
<dbReference type="Proteomes" id="UP001597229">
    <property type="component" value="Unassembled WGS sequence"/>
</dbReference>
<name>A0ABW3VU70_9ACTN</name>
<proteinExistence type="predicted"/>
<evidence type="ECO:0000256" key="1">
    <source>
        <dbReference type="ARBA" id="ARBA00022649"/>
    </source>
</evidence>
<keyword evidence="1" id="KW-1277">Toxin-antitoxin system</keyword>
<evidence type="ECO:0000313" key="3">
    <source>
        <dbReference type="Proteomes" id="UP001597229"/>
    </source>
</evidence>
<evidence type="ECO:0000313" key="2">
    <source>
        <dbReference type="EMBL" id="MFD1246266.1"/>
    </source>
</evidence>